<dbReference type="Proteomes" id="UP000231070">
    <property type="component" value="Unassembled WGS sequence"/>
</dbReference>
<gene>
    <name evidence="2" type="ORF">CJ014_00935</name>
</gene>
<sequence length="99" mass="11189">MRLETPMDMTTPAAFFSLAVYSAFQNALQGRIERVAAARRAAYEAACEESRENLARMVVDAVEFGRGEMLERRRLAAENENLRRNAELLAAEVRRLRAA</sequence>
<dbReference type="AlphaFoldDB" id="A0A2G9X2W0"/>
<comment type="caution">
    <text evidence="2">The sequence shown here is derived from an EMBL/GenBank/DDBJ whole genome shotgun (WGS) entry which is preliminary data.</text>
</comment>
<dbReference type="EMBL" id="NQVN01000001">
    <property type="protein sequence ID" value="PIP00701.1"/>
    <property type="molecule type" value="Genomic_DNA"/>
</dbReference>
<reference evidence="2 3" key="1">
    <citation type="submission" date="2017-08" db="EMBL/GenBank/DDBJ databases">
        <title>Pleomorphomonas carboxidotrophicus sp. nov., a new mesophilic hydrogenogenic carboxidotroph.</title>
        <authorList>
            <person name="Esquivel-Elizondo S."/>
            <person name="Krajmalnik-Brown R."/>
            <person name="Maldonado J."/>
        </authorList>
    </citation>
    <scope>NUCLEOTIDE SEQUENCE [LARGE SCALE GENOMIC DNA]</scope>
    <source>
        <strain evidence="2 3">SVCO-16</strain>
    </source>
</reference>
<feature type="coiled-coil region" evidence="1">
    <location>
        <begin position="72"/>
        <end position="99"/>
    </location>
</feature>
<organism evidence="2 3">
    <name type="scientific">Pleomorphomonas carboxyditropha</name>
    <dbReference type="NCBI Taxonomy" id="2023338"/>
    <lineage>
        <taxon>Bacteria</taxon>
        <taxon>Pseudomonadati</taxon>
        <taxon>Pseudomonadota</taxon>
        <taxon>Alphaproteobacteria</taxon>
        <taxon>Hyphomicrobiales</taxon>
        <taxon>Pleomorphomonadaceae</taxon>
        <taxon>Pleomorphomonas</taxon>
    </lineage>
</organism>
<keyword evidence="1" id="KW-0175">Coiled coil</keyword>
<evidence type="ECO:0000256" key="1">
    <source>
        <dbReference type="SAM" id="Coils"/>
    </source>
</evidence>
<protein>
    <submittedName>
        <fullName evidence="2">Uncharacterized protein</fullName>
    </submittedName>
</protein>
<dbReference type="RefSeq" id="WP_100078642.1">
    <property type="nucleotide sequence ID" value="NZ_NQVN01000001.1"/>
</dbReference>
<evidence type="ECO:0000313" key="2">
    <source>
        <dbReference type="EMBL" id="PIP00701.1"/>
    </source>
</evidence>
<name>A0A2G9X2W0_9HYPH</name>
<accession>A0A2G9X2W0</accession>
<keyword evidence="3" id="KW-1185">Reference proteome</keyword>
<evidence type="ECO:0000313" key="3">
    <source>
        <dbReference type="Proteomes" id="UP000231070"/>
    </source>
</evidence>
<proteinExistence type="predicted"/>